<keyword evidence="1" id="KW-1133">Transmembrane helix</keyword>
<keyword evidence="3" id="KW-1185">Reference proteome</keyword>
<reference evidence="2 3" key="1">
    <citation type="journal article" date="2013" name="Front. Plant Sci.">
        <title>The Reference Genome of the Halophytic Plant Eutrema salsugineum.</title>
        <authorList>
            <person name="Yang R."/>
            <person name="Jarvis D.E."/>
            <person name="Chen H."/>
            <person name="Beilstein M.A."/>
            <person name="Grimwood J."/>
            <person name="Jenkins J."/>
            <person name="Shu S."/>
            <person name="Prochnik S."/>
            <person name="Xin M."/>
            <person name="Ma C."/>
            <person name="Schmutz J."/>
            <person name="Wing R.A."/>
            <person name="Mitchell-Olds T."/>
            <person name="Schumaker K.S."/>
            <person name="Wang X."/>
        </authorList>
    </citation>
    <scope>NUCLEOTIDE SEQUENCE [LARGE SCALE GENOMIC DNA]</scope>
</reference>
<keyword evidence="1" id="KW-0472">Membrane</keyword>
<evidence type="ECO:0000313" key="2">
    <source>
        <dbReference type="EMBL" id="ESQ29164.1"/>
    </source>
</evidence>
<dbReference type="KEGG" id="eus:EUTSA_v10023621mg"/>
<proteinExistence type="predicted"/>
<protein>
    <recommendedName>
        <fullName evidence="4">NYN domain-containing protein</fullName>
    </recommendedName>
</protein>
<organism evidence="2 3">
    <name type="scientific">Eutrema salsugineum</name>
    <name type="common">Saltwater cress</name>
    <name type="synonym">Sisymbrium salsugineum</name>
    <dbReference type="NCBI Taxonomy" id="72664"/>
    <lineage>
        <taxon>Eukaryota</taxon>
        <taxon>Viridiplantae</taxon>
        <taxon>Streptophyta</taxon>
        <taxon>Embryophyta</taxon>
        <taxon>Tracheophyta</taxon>
        <taxon>Spermatophyta</taxon>
        <taxon>Magnoliopsida</taxon>
        <taxon>eudicotyledons</taxon>
        <taxon>Gunneridae</taxon>
        <taxon>Pentapetalae</taxon>
        <taxon>rosids</taxon>
        <taxon>malvids</taxon>
        <taxon>Brassicales</taxon>
        <taxon>Brassicaceae</taxon>
        <taxon>Eutremeae</taxon>
        <taxon>Eutrema</taxon>
    </lineage>
</organism>
<gene>
    <name evidence="2" type="ORF">EUTSA_v10023621mg</name>
</gene>
<evidence type="ECO:0000313" key="3">
    <source>
        <dbReference type="Proteomes" id="UP000030689"/>
    </source>
</evidence>
<dbReference type="Proteomes" id="UP000030689">
    <property type="component" value="Unassembled WGS sequence"/>
</dbReference>
<dbReference type="EMBL" id="KI517881">
    <property type="protein sequence ID" value="ESQ29164.1"/>
    <property type="molecule type" value="Genomic_DNA"/>
</dbReference>
<feature type="transmembrane region" description="Helical" evidence="1">
    <location>
        <begin position="32"/>
        <end position="54"/>
    </location>
</feature>
<keyword evidence="1" id="KW-0812">Transmembrane</keyword>
<dbReference type="Gramene" id="ESQ29164">
    <property type="protein sequence ID" value="ESQ29164"/>
    <property type="gene ID" value="EUTSA_v10023621mg"/>
</dbReference>
<sequence>MNWKITKLPPSSSTSSATFDLISSRFIDNCRFSLFFLCFLLPLSYFPVLPLSHFPSPMSREKKKRFVPLGDISLLSHHKERQKKKEAITAEDRQTKVQLIWDFNTAPLRDIYNGNEYDVSQFIHSINRGLRHVNDNLRVDEETTFAAGDTDLLKPSDLLSIKSLFKEVVHCKDRDYLCKPCRDSAAAPPVKTTDEVMFTLQEKLLGDAILRGSPGVILLISADYDFHPSLDYLRRDNFIILLAQADDSHLDYRNHGHYTFIWKNLRVGEPPTYECTNFKAIDGTKGDGDTV</sequence>
<dbReference type="AlphaFoldDB" id="V4KDH0"/>
<evidence type="ECO:0008006" key="4">
    <source>
        <dbReference type="Google" id="ProtNLM"/>
    </source>
</evidence>
<name>V4KDH0_EUTSA</name>
<evidence type="ECO:0000256" key="1">
    <source>
        <dbReference type="SAM" id="Phobius"/>
    </source>
</evidence>
<accession>V4KDH0</accession>